<proteinExistence type="predicted"/>
<organism evidence="2 3">
    <name type="scientific">Schizopora paradoxa</name>
    <dbReference type="NCBI Taxonomy" id="27342"/>
    <lineage>
        <taxon>Eukaryota</taxon>
        <taxon>Fungi</taxon>
        <taxon>Dikarya</taxon>
        <taxon>Basidiomycota</taxon>
        <taxon>Agaricomycotina</taxon>
        <taxon>Agaricomycetes</taxon>
        <taxon>Hymenochaetales</taxon>
        <taxon>Schizoporaceae</taxon>
        <taxon>Schizopora</taxon>
    </lineage>
</organism>
<sequence length="466" mass="49987">MPVWNVDHAPSRPPAFTARTARANLLNVGQNNNGARDITDFDDASKIEVFDLIVALGLRSGFRSPTHLRDEVDLAHVRNKARRMSHEQLTSVLFEGICTLMEHAEDSFVFANVYRDSRTNYFESNQGREAIENQIHNRLPGRFSRMPTPEFATAMTDSAREIALLLPAFLNEKSRRANWGQAVAQAAAAVPFAVHVRFPPEVLRAPGIPPPEGNGDVPGGDDAPGGGHGPGGDAPAIIANAPPPVYTPAAPTPVATVAAPVAQSAVFVDPHQVDDDDLYSDASFTSEEWAAYEASMDRINAEIARKEEEAGSNDPDERHAEDLRSAMAASRITYANQLAGADEIDIEPIAGSSQGFPARHVDPASGTTVHGTFVPDPVTPAASPFRAPATPSRSRVDNGVWVFLPSQGARVPAAPCVSQDGNSRDGEETPARTQATPSRKGKEREQQTPVRQIASSSKRKGKGPAR</sequence>
<feature type="region of interest" description="Disordered" evidence="1">
    <location>
        <begin position="203"/>
        <end position="242"/>
    </location>
</feature>
<feature type="region of interest" description="Disordered" evidence="1">
    <location>
        <begin position="407"/>
        <end position="466"/>
    </location>
</feature>
<dbReference type="AlphaFoldDB" id="A0A0H2RGN1"/>
<protein>
    <submittedName>
        <fullName evidence="2">Uncharacterized protein</fullName>
    </submittedName>
</protein>
<accession>A0A0H2RGN1</accession>
<dbReference type="Proteomes" id="UP000053477">
    <property type="component" value="Unassembled WGS sequence"/>
</dbReference>
<name>A0A0H2RGN1_9AGAM</name>
<feature type="region of interest" description="Disordered" evidence="1">
    <location>
        <begin position="355"/>
        <end position="394"/>
    </location>
</feature>
<reference evidence="2 3" key="1">
    <citation type="submission" date="2015-04" db="EMBL/GenBank/DDBJ databases">
        <title>Complete genome sequence of Schizopora paradoxa KUC8140, a cosmopolitan wood degrader in East Asia.</title>
        <authorList>
            <consortium name="DOE Joint Genome Institute"/>
            <person name="Min B."/>
            <person name="Park H."/>
            <person name="Jang Y."/>
            <person name="Kim J.-J."/>
            <person name="Kim K.H."/>
            <person name="Pangilinan J."/>
            <person name="Lipzen A."/>
            <person name="Riley R."/>
            <person name="Grigoriev I.V."/>
            <person name="Spatafora J.W."/>
            <person name="Choi I.-G."/>
        </authorList>
    </citation>
    <scope>NUCLEOTIDE SEQUENCE [LARGE SCALE GENOMIC DNA]</scope>
    <source>
        <strain evidence="2 3">KUC8140</strain>
    </source>
</reference>
<dbReference type="EMBL" id="KQ086011">
    <property type="protein sequence ID" value="KLO10989.1"/>
    <property type="molecule type" value="Genomic_DNA"/>
</dbReference>
<evidence type="ECO:0000313" key="3">
    <source>
        <dbReference type="Proteomes" id="UP000053477"/>
    </source>
</evidence>
<keyword evidence="3" id="KW-1185">Reference proteome</keyword>
<evidence type="ECO:0000313" key="2">
    <source>
        <dbReference type="EMBL" id="KLO10989.1"/>
    </source>
</evidence>
<evidence type="ECO:0000256" key="1">
    <source>
        <dbReference type="SAM" id="MobiDB-lite"/>
    </source>
</evidence>
<feature type="compositionally biased region" description="Gly residues" evidence="1">
    <location>
        <begin position="216"/>
        <end position="232"/>
    </location>
</feature>
<feature type="compositionally biased region" description="Polar residues" evidence="1">
    <location>
        <begin position="447"/>
        <end position="456"/>
    </location>
</feature>
<feature type="compositionally biased region" description="Basic residues" evidence="1">
    <location>
        <begin position="457"/>
        <end position="466"/>
    </location>
</feature>
<dbReference type="InParanoid" id="A0A0H2RGN1"/>
<gene>
    <name evidence="2" type="ORF">SCHPADRAFT_891915</name>
</gene>